<organism evidence="1 2">
    <name type="scientific">Enterococcus diestrammenae</name>
    <dbReference type="NCBI Taxonomy" id="1155073"/>
    <lineage>
        <taxon>Bacteria</taxon>
        <taxon>Bacillati</taxon>
        <taxon>Bacillota</taxon>
        <taxon>Bacilli</taxon>
        <taxon>Lactobacillales</taxon>
        <taxon>Enterococcaceae</taxon>
        <taxon>Enterococcus</taxon>
    </lineage>
</organism>
<keyword evidence="2" id="KW-1185">Reference proteome</keyword>
<dbReference type="EMBL" id="MAEI02000001">
    <property type="protein sequence ID" value="MEO1782124.1"/>
    <property type="molecule type" value="Genomic_DNA"/>
</dbReference>
<dbReference type="SUPFAM" id="SSF52540">
    <property type="entry name" value="P-loop containing nucleoside triphosphate hydrolases"/>
    <property type="match status" value="1"/>
</dbReference>
<dbReference type="InterPro" id="IPR052922">
    <property type="entry name" value="Cytidylate_Kinase-2"/>
</dbReference>
<protein>
    <recommendedName>
        <fullName evidence="3">DNA topology modulation protein FlaR</fullName>
    </recommendedName>
</protein>
<gene>
    <name evidence="1" type="ORF">BAU18_001717</name>
</gene>
<dbReference type="PANTHER" id="PTHR37816:SF2">
    <property type="entry name" value="DNA TOPOLOGY MODULATION PROTEIN FLAR-RELATED PROTEIN"/>
    <property type="match status" value="1"/>
</dbReference>
<evidence type="ECO:0008006" key="3">
    <source>
        <dbReference type="Google" id="ProtNLM"/>
    </source>
</evidence>
<name>A0ABV0F262_9ENTE</name>
<evidence type="ECO:0000313" key="1">
    <source>
        <dbReference type="EMBL" id="MEO1782124.1"/>
    </source>
</evidence>
<reference evidence="1 2" key="2">
    <citation type="submission" date="2024-02" db="EMBL/GenBank/DDBJ databases">
        <title>The Genome Sequence of Enterococcus diestrammenae JM9A.</title>
        <authorList>
            <person name="Earl A."/>
            <person name="Manson A."/>
            <person name="Gilmore M."/>
            <person name="Sanders J."/>
            <person name="Shea T."/>
            <person name="Howe W."/>
            <person name="Livny J."/>
            <person name="Cuomo C."/>
            <person name="Neafsey D."/>
            <person name="Birren B."/>
        </authorList>
    </citation>
    <scope>NUCLEOTIDE SEQUENCE [LARGE SCALE GENOMIC DNA]</scope>
    <source>
        <strain evidence="1 2">JM9A</strain>
    </source>
</reference>
<dbReference type="Gene3D" id="3.40.50.300">
    <property type="entry name" value="P-loop containing nucleotide triphosphate hydrolases"/>
    <property type="match status" value="1"/>
</dbReference>
<dbReference type="PANTHER" id="PTHR37816">
    <property type="entry name" value="YALI0E33011P"/>
    <property type="match status" value="1"/>
</dbReference>
<proteinExistence type="predicted"/>
<comment type="caution">
    <text evidence="1">The sequence shown here is derived from an EMBL/GenBank/DDBJ whole genome shotgun (WGS) entry which is preliminary data.</text>
</comment>
<accession>A0ABV0F262</accession>
<sequence>MKIYIVGSVASGKTTLAKKLSKQLAIDYFEADCIAYHQTTNGRVKRSPEEQVQEIMAIDACGEWIIEGVYRREYHCLLALSDKIIFLDTPLWVRNYRIVTRFIKQQLQLEACEYHSDIQMLQMMFKWTKDFENKRNHFETMLSTYENKLVKIKTTSIYKDLISF</sequence>
<reference evidence="2" key="1">
    <citation type="submission" date="2016-06" db="EMBL/GenBank/DDBJ databases">
        <title>Four novel species of enterococci isolated from chicken manure.</title>
        <authorList>
            <person name="Van Tyne D."/>
        </authorList>
    </citation>
    <scope>NUCLEOTIDE SEQUENCE [LARGE SCALE GENOMIC DNA]</scope>
    <source>
        <strain evidence="2">JM9A</strain>
    </source>
</reference>
<dbReference type="RefSeq" id="WP_202625871.1">
    <property type="nucleotide sequence ID" value="NZ_MAEI02000001.1"/>
</dbReference>
<dbReference type="InterPro" id="IPR027417">
    <property type="entry name" value="P-loop_NTPase"/>
</dbReference>
<dbReference type="Proteomes" id="UP001429357">
    <property type="component" value="Unassembled WGS sequence"/>
</dbReference>
<evidence type="ECO:0000313" key="2">
    <source>
        <dbReference type="Proteomes" id="UP001429357"/>
    </source>
</evidence>